<organism evidence="1 2">
    <name type="scientific">Aureicoccus marinus</name>
    <dbReference type="NCBI Taxonomy" id="754435"/>
    <lineage>
        <taxon>Bacteria</taxon>
        <taxon>Pseudomonadati</taxon>
        <taxon>Bacteroidota</taxon>
        <taxon>Flavobacteriia</taxon>
        <taxon>Flavobacteriales</taxon>
        <taxon>Flavobacteriaceae</taxon>
        <taxon>Aureicoccus</taxon>
    </lineage>
</organism>
<dbReference type="OrthoDB" id="68731at2"/>
<dbReference type="Proteomes" id="UP000239366">
    <property type="component" value="Unassembled WGS sequence"/>
</dbReference>
<keyword evidence="2" id="KW-1185">Reference proteome</keyword>
<evidence type="ECO:0000313" key="1">
    <source>
        <dbReference type="EMBL" id="PQJ15453.1"/>
    </source>
</evidence>
<name>A0A2S7T6A6_9FLAO</name>
<proteinExistence type="predicted"/>
<reference evidence="2" key="1">
    <citation type="submission" date="2016-11" db="EMBL/GenBank/DDBJ databases">
        <title>Trade-off between light-utilization and light-protection in marine flavobacteria.</title>
        <authorList>
            <person name="Kumagai Y."/>
            <person name="Yoshizawa S."/>
            <person name="Kogure K."/>
        </authorList>
    </citation>
    <scope>NUCLEOTIDE SEQUENCE [LARGE SCALE GENOMIC DNA]</scope>
    <source>
        <strain evidence="2">SG-18</strain>
    </source>
</reference>
<evidence type="ECO:0008006" key="3">
    <source>
        <dbReference type="Google" id="ProtNLM"/>
    </source>
</evidence>
<sequence length="173" mass="19948">MTETFLESITKEFNRYKSYGDKTLKRLTLEQMLWEPAADVNSVGVLVKHMSGNMKSRFTNFLTEDGEKSWRHRDQEFVIDFESKEEVVALWEDGWAILFEALESLNAENFGSTVYIRAEAHSIPHALHRQLAHYASHVGQLMYLGKIILGDQWSSLSIPKGQSAEFNKRMFGQ</sequence>
<dbReference type="RefSeq" id="WP_105001103.1">
    <property type="nucleotide sequence ID" value="NZ_MQVX01000001.1"/>
</dbReference>
<evidence type="ECO:0000313" key="2">
    <source>
        <dbReference type="Proteomes" id="UP000239366"/>
    </source>
</evidence>
<dbReference type="InterPro" id="IPR034660">
    <property type="entry name" value="DinB/YfiT-like"/>
</dbReference>
<protein>
    <recommendedName>
        <fullName evidence="3">DUF1572 domain-containing protein</fullName>
    </recommendedName>
</protein>
<dbReference type="SUPFAM" id="SSF109854">
    <property type="entry name" value="DinB/YfiT-like putative metalloenzymes"/>
    <property type="match status" value="1"/>
</dbReference>
<dbReference type="InterPro" id="IPR011466">
    <property type="entry name" value="DUF1572"/>
</dbReference>
<comment type="caution">
    <text evidence="1">The sequence shown here is derived from an EMBL/GenBank/DDBJ whole genome shotgun (WGS) entry which is preliminary data.</text>
</comment>
<gene>
    <name evidence="1" type="ORF">BST99_06625</name>
</gene>
<dbReference type="Pfam" id="PF07609">
    <property type="entry name" value="DUF1572"/>
    <property type="match status" value="1"/>
</dbReference>
<dbReference type="EMBL" id="MQVX01000001">
    <property type="protein sequence ID" value="PQJ15453.1"/>
    <property type="molecule type" value="Genomic_DNA"/>
</dbReference>
<accession>A0A2S7T6A6</accession>
<dbReference type="Gene3D" id="1.20.120.450">
    <property type="entry name" value="dinb family like domain"/>
    <property type="match status" value="1"/>
</dbReference>
<dbReference type="AlphaFoldDB" id="A0A2S7T6A6"/>